<evidence type="ECO:0000313" key="2">
    <source>
        <dbReference type="Proteomes" id="UP000275846"/>
    </source>
</evidence>
<name>A0A183ST72_SCHSO</name>
<keyword evidence="2" id="KW-1185">Reference proteome</keyword>
<dbReference type="AlphaFoldDB" id="A0A183ST72"/>
<reference evidence="1 2" key="2">
    <citation type="submission" date="2018-11" db="EMBL/GenBank/DDBJ databases">
        <authorList>
            <consortium name="Pathogen Informatics"/>
        </authorList>
    </citation>
    <scope>NUCLEOTIDE SEQUENCE [LARGE SCALE GENOMIC DNA]</scope>
    <source>
        <strain evidence="1 2">NST_G2</strain>
    </source>
</reference>
<evidence type="ECO:0000313" key="1">
    <source>
        <dbReference type="EMBL" id="VDL93805.1"/>
    </source>
</evidence>
<sequence>MLSQSRPRTSLRTAAHGSDGLKVGESAEVSGCGDTAAAAAMPEDCDGPLRKAAFLALDMVDNQWVCFLTTRRRSDLSTRLVCLQAWPGASASSIRLADPVFLKAIDAVYVPDSRITVCLEASRSIVLYTGVVKVGFLGVVPSPSASLQTSPDKQSGPSTSPSFLLPLVVRPSPSDVAASSARGQISQLMSMFSPDASVPSTSALSSSGHNLYVYSDNALQKNLEIVSSSPASSSLSPQLGSDAATVAGCSPPSAFSSSSATPSHSGDAEGGTLVWRLCLPANNQFTLALMAFNHNPSDYYSFRSTESLGRSVCRRQLHIQLPPMSSDSLCERCLNGLRRGLPPQVGLDLLVRWFNHRNPPGGYQQLLHPTAFATEVTTAFGSSELITFSRFLLLTLGLLTEAEETEGDRQSAYALHTPNRLLMKRHRQWSGPGGPGGEERCGMQAAEEEEEGQRALLCDLVSTSEAAATAIGLQSRDPARWRLMKHLPAILLSLHLVYENEKLDVLSRPQLKPLAAVNHILANLCIGAHLLPLPEKCGKSVAESRSRRDTSTVVAVNVHVVAHAMTGTETMN</sequence>
<dbReference type="OrthoDB" id="26401at2759"/>
<proteinExistence type="predicted"/>
<evidence type="ECO:0000313" key="3">
    <source>
        <dbReference type="WBParaSite" id="SSLN_0000769801-mRNA-1"/>
    </source>
</evidence>
<organism evidence="3">
    <name type="scientific">Schistocephalus solidus</name>
    <name type="common">Tapeworm</name>
    <dbReference type="NCBI Taxonomy" id="70667"/>
    <lineage>
        <taxon>Eukaryota</taxon>
        <taxon>Metazoa</taxon>
        <taxon>Spiralia</taxon>
        <taxon>Lophotrochozoa</taxon>
        <taxon>Platyhelminthes</taxon>
        <taxon>Cestoda</taxon>
        <taxon>Eucestoda</taxon>
        <taxon>Diphyllobothriidea</taxon>
        <taxon>Diphyllobothriidae</taxon>
        <taxon>Schistocephalus</taxon>
    </lineage>
</organism>
<protein>
    <submittedName>
        <fullName evidence="3">Anaphase-promoting complex subunit 1</fullName>
    </submittedName>
</protein>
<dbReference type="EMBL" id="UYSU01034135">
    <property type="protein sequence ID" value="VDL93805.1"/>
    <property type="molecule type" value="Genomic_DNA"/>
</dbReference>
<gene>
    <name evidence="1" type="ORF">SSLN_LOCUS7420</name>
</gene>
<dbReference type="STRING" id="70667.A0A183ST72"/>
<dbReference type="WBParaSite" id="SSLN_0000769801-mRNA-1">
    <property type="protein sequence ID" value="SSLN_0000769801-mRNA-1"/>
    <property type="gene ID" value="SSLN_0000769801"/>
</dbReference>
<accession>A0A183ST72</accession>
<reference evidence="3" key="1">
    <citation type="submission" date="2016-06" db="UniProtKB">
        <authorList>
            <consortium name="WormBaseParasite"/>
        </authorList>
    </citation>
    <scope>IDENTIFICATION</scope>
</reference>
<dbReference type="Proteomes" id="UP000275846">
    <property type="component" value="Unassembled WGS sequence"/>
</dbReference>